<accession>A0ABY0GCD1</accession>
<evidence type="ECO:0000313" key="2">
    <source>
        <dbReference type="Proteomes" id="UP000293195"/>
    </source>
</evidence>
<organism evidence="1 2">
    <name type="scientific">Alternaria tenuissima</name>
    <dbReference type="NCBI Taxonomy" id="119927"/>
    <lineage>
        <taxon>Eukaryota</taxon>
        <taxon>Fungi</taxon>
        <taxon>Dikarya</taxon>
        <taxon>Ascomycota</taxon>
        <taxon>Pezizomycotina</taxon>
        <taxon>Dothideomycetes</taxon>
        <taxon>Pleosporomycetidae</taxon>
        <taxon>Pleosporales</taxon>
        <taxon>Pleosporineae</taxon>
        <taxon>Pleosporaceae</taxon>
        <taxon>Alternaria</taxon>
        <taxon>Alternaria sect. Alternaria</taxon>
        <taxon>Alternaria alternata complex</taxon>
    </lineage>
</organism>
<sequence length="89" mass="10254">MARSKEGLTSLLHPKDMLAASAKCRMCSYLINRLKHRSSMISPDARVVINVRYFKFKNELDAWRSVDVLQIRIKFDGEDLPWSETPLGT</sequence>
<comment type="caution">
    <text evidence="1">The sequence shown here is derived from an EMBL/GenBank/DDBJ whole genome shotgun (WGS) entry which is preliminary data.</text>
</comment>
<gene>
    <name evidence="1" type="ORF">AA0119_g6589</name>
</gene>
<dbReference type="EMBL" id="PDXF01000022">
    <property type="protein sequence ID" value="RYN99812.1"/>
    <property type="molecule type" value="Genomic_DNA"/>
</dbReference>
<protein>
    <submittedName>
        <fullName evidence="1">Uncharacterized protein</fullName>
    </submittedName>
</protein>
<reference evidence="2" key="1">
    <citation type="journal article" date="2019" name="bioRxiv">
        <title>Genomics, evolutionary history and diagnostics of the Alternaria alternata species group including apple and Asian pear pathotypes.</title>
        <authorList>
            <person name="Armitage A.D."/>
            <person name="Cockerton H.M."/>
            <person name="Sreenivasaprasad S."/>
            <person name="Woodhall J.W."/>
            <person name="Lane C.R."/>
            <person name="Harrison R.J."/>
            <person name="Clarkson J.P."/>
        </authorList>
    </citation>
    <scope>NUCLEOTIDE SEQUENCE [LARGE SCALE GENOMIC DNA]</scope>
    <source>
        <strain evidence="2">FERA 635</strain>
    </source>
</reference>
<evidence type="ECO:0000313" key="1">
    <source>
        <dbReference type="EMBL" id="RYN99812.1"/>
    </source>
</evidence>
<dbReference type="Proteomes" id="UP000293195">
    <property type="component" value="Unassembled WGS sequence"/>
</dbReference>
<name>A0ABY0GCD1_9PLEO</name>
<keyword evidence="2" id="KW-1185">Reference proteome</keyword>
<proteinExistence type="predicted"/>